<evidence type="ECO:0000313" key="2">
    <source>
        <dbReference type="EMBL" id="PWA39282.1"/>
    </source>
</evidence>
<dbReference type="OrthoDB" id="8962942at2759"/>
<comment type="caution">
    <text evidence="2">The sequence shown here is derived from an EMBL/GenBank/DDBJ whole genome shotgun (WGS) entry which is preliminary data.</text>
</comment>
<protein>
    <submittedName>
        <fullName evidence="2">RING-box protein 1</fullName>
    </submittedName>
</protein>
<gene>
    <name evidence="2" type="ORF">CTI12_AA571600</name>
</gene>
<evidence type="ECO:0000313" key="3">
    <source>
        <dbReference type="Proteomes" id="UP000245207"/>
    </source>
</evidence>
<keyword evidence="3" id="KW-1185">Reference proteome</keyword>
<accession>A0A2U1KR96</accession>
<feature type="region of interest" description="Disordered" evidence="1">
    <location>
        <begin position="1"/>
        <end position="34"/>
    </location>
</feature>
<sequence>MASSMDTDVPMVTMKEEPSSSSSGAVAKKESVSRSKSGTLFLFGLGISWNHIMDLCIECQANQASATL</sequence>
<dbReference type="AlphaFoldDB" id="A0A2U1KR96"/>
<organism evidence="2 3">
    <name type="scientific">Artemisia annua</name>
    <name type="common">Sweet wormwood</name>
    <dbReference type="NCBI Taxonomy" id="35608"/>
    <lineage>
        <taxon>Eukaryota</taxon>
        <taxon>Viridiplantae</taxon>
        <taxon>Streptophyta</taxon>
        <taxon>Embryophyta</taxon>
        <taxon>Tracheophyta</taxon>
        <taxon>Spermatophyta</taxon>
        <taxon>Magnoliopsida</taxon>
        <taxon>eudicotyledons</taxon>
        <taxon>Gunneridae</taxon>
        <taxon>Pentapetalae</taxon>
        <taxon>asterids</taxon>
        <taxon>campanulids</taxon>
        <taxon>Asterales</taxon>
        <taxon>Asteraceae</taxon>
        <taxon>Asteroideae</taxon>
        <taxon>Anthemideae</taxon>
        <taxon>Artemisiinae</taxon>
        <taxon>Artemisia</taxon>
    </lineage>
</organism>
<dbReference type="STRING" id="35608.A0A2U1KR96"/>
<evidence type="ECO:0000256" key="1">
    <source>
        <dbReference type="SAM" id="MobiDB-lite"/>
    </source>
</evidence>
<name>A0A2U1KR96_ARTAN</name>
<reference evidence="2 3" key="1">
    <citation type="journal article" date="2018" name="Mol. Plant">
        <title>The genome of Artemisia annua provides insight into the evolution of Asteraceae family and artemisinin biosynthesis.</title>
        <authorList>
            <person name="Shen Q."/>
            <person name="Zhang L."/>
            <person name="Liao Z."/>
            <person name="Wang S."/>
            <person name="Yan T."/>
            <person name="Shi P."/>
            <person name="Liu M."/>
            <person name="Fu X."/>
            <person name="Pan Q."/>
            <person name="Wang Y."/>
            <person name="Lv Z."/>
            <person name="Lu X."/>
            <person name="Zhang F."/>
            <person name="Jiang W."/>
            <person name="Ma Y."/>
            <person name="Chen M."/>
            <person name="Hao X."/>
            <person name="Li L."/>
            <person name="Tang Y."/>
            <person name="Lv G."/>
            <person name="Zhou Y."/>
            <person name="Sun X."/>
            <person name="Brodelius P.E."/>
            <person name="Rose J.K.C."/>
            <person name="Tang K."/>
        </authorList>
    </citation>
    <scope>NUCLEOTIDE SEQUENCE [LARGE SCALE GENOMIC DNA]</scope>
    <source>
        <strain evidence="3">cv. Huhao1</strain>
        <tissue evidence="2">Leaf</tissue>
    </source>
</reference>
<dbReference type="Proteomes" id="UP000245207">
    <property type="component" value="Unassembled WGS sequence"/>
</dbReference>
<dbReference type="EMBL" id="PKPP01014777">
    <property type="protein sequence ID" value="PWA39282.1"/>
    <property type="molecule type" value="Genomic_DNA"/>
</dbReference>
<proteinExistence type="predicted"/>